<dbReference type="SUPFAM" id="SSF48264">
    <property type="entry name" value="Cytochrome P450"/>
    <property type="match status" value="1"/>
</dbReference>
<dbReference type="InterPro" id="IPR036396">
    <property type="entry name" value="Cyt_P450_sf"/>
</dbReference>
<proteinExistence type="predicted"/>
<sequence length="165" mass="18714">MVALTLVIASLLVSTLLYRWFRRPSVKYVKGPPSASFWLGHERVLRNQDNAGDLETNWRREYGTLSCWGLLWDVLVVCDPKAFEHIFHKSRPYPKSKDTTFILNLFIGQGLATITSHSDEPQTARITGENEQGYAKRKTPSPAEGEIWAEVSDKAASYVLDSRDN</sequence>
<evidence type="ECO:0000313" key="3">
    <source>
        <dbReference type="Proteomes" id="UP001175211"/>
    </source>
</evidence>
<reference evidence="2" key="1">
    <citation type="submission" date="2023-06" db="EMBL/GenBank/DDBJ databases">
        <authorList>
            <consortium name="Lawrence Berkeley National Laboratory"/>
            <person name="Ahrendt S."/>
            <person name="Sahu N."/>
            <person name="Indic B."/>
            <person name="Wong-Bajracharya J."/>
            <person name="Merenyi Z."/>
            <person name="Ke H.-M."/>
            <person name="Monk M."/>
            <person name="Kocsube S."/>
            <person name="Drula E."/>
            <person name="Lipzen A."/>
            <person name="Balint B."/>
            <person name="Henrissat B."/>
            <person name="Andreopoulos B."/>
            <person name="Martin F.M."/>
            <person name="Harder C.B."/>
            <person name="Rigling D."/>
            <person name="Ford K.L."/>
            <person name="Foster G.D."/>
            <person name="Pangilinan J."/>
            <person name="Papanicolaou A."/>
            <person name="Barry K."/>
            <person name="LaButti K."/>
            <person name="Viragh M."/>
            <person name="Koriabine M."/>
            <person name="Yan M."/>
            <person name="Riley R."/>
            <person name="Champramary S."/>
            <person name="Plett K.L."/>
            <person name="Tsai I.J."/>
            <person name="Slot J."/>
            <person name="Sipos G."/>
            <person name="Plett J."/>
            <person name="Nagy L.G."/>
            <person name="Grigoriev I.V."/>
        </authorList>
    </citation>
    <scope>NUCLEOTIDE SEQUENCE</scope>
    <source>
        <strain evidence="2">CCBAS 213</strain>
    </source>
</reference>
<keyword evidence="3" id="KW-1185">Reference proteome</keyword>
<dbReference type="RefSeq" id="XP_060324229.1">
    <property type="nucleotide sequence ID" value="XM_060478352.1"/>
</dbReference>
<evidence type="ECO:0000256" key="1">
    <source>
        <dbReference type="SAM" id="MobiDB-lite"/>
    </source>
</evidence>
<feature type="region of interest" description="Disordered" evidence="1">
    <location>
        <begin position="118"/>
        <end position="146"/>
    </location>
</feature>
<dbReference type="GO" id="GO:0004497">
    <property type="term" value="F:monooxygenase activity"/>
    <property type="evidence" value="ECO:0007669"/>
    <property type="project" value="InterPro"/>
</dbReference>
<evidence type="ECO:0000313" key="2">
    <source>
        <dbReference type="EMBL" id="KAK0442256.1"/>
    </source>
</evidence>
<accession>A0AA39JI83</accession>
<gene>
    <name evidence="2" type="ORF">EV420DRAFT_1649724</name>
</gene>
<dbReference type="Proteomes" id="UP001175211">
    <property type="component" value="Unassembled WGS sequence"/>
</dbReference>
<dbReference type="GO" id="GO:0020037">
    <property type="term" value="F:heme binding"/>
    <property type="evidence" value="ECO:0007669"/>
    <property type="project" value="InterPro"/>
</dbReference>
<protein>
    <recommendedName>
        <fullName evidence="4">Cytochrome P450</fullName>
    </recommendedName>
</protein>
<dbReference type="GO" id="GO:0016705">
    <property type="term" value="F:oxidoreductase activity, acting on paired donors, with incorporation or reduction of molecular oxygen"/>
    <property type="evidence" value="ECO:0007669"/>
    <property type="project" value="InterPro"/>
</dbReference>
<evidence type="ECO:0008006" key="4">
    <source>
        <dbReference type="Google" id="ProtNLM"/>
    </source>
</evidence>
<dbReference type="Gene3D" id="1.10.630.10">
    <property type="entry name" value="Cytochrome P450"/>
    <property type="match status" value="1"/>
</dbReference>
<name>A0AA39JI83_ARMTA</name>
<dbReference type="AlphaFoldDB" id="A0AA39JI83"/>
<dbReference type="GO" id="GO:0005506">
    <property type="term" value="F:iron ion binding"/>
    <property type="evidence" value="ECO:0007669"/>
    <property type="project" value="InterPro"/>
</dbReference>
<dbReference type="EMBL" id="JAUEPS010000065">
    <property type="protein sequence ID" value="KAK0442256.1"/>
    <property type="molecule type" value="Genomic_DNA"/>
</dbReference>
<organism evidence="2 3">
    <name type="scientific">Armillaria tabescens</name>
    <name type="common">Ringless honey mushroom</name>
    <name type="synonym">Agaricus tabescens</name>
    <dbReference type="NCBI Taxonomy" id="1929756"/>
    <lineage>
        <taxon>Eukaryota</taxon>
        <taxon>Fungi</taxon>
        <taxon>Dikarya</taxon>
        <taxon>Basidiomycota</taxon>
        <taxon>Agaricomycotina</taxon>
        <taxon>Agaricomycetes</taxon>
        <taxon>Agaricomycetidae</taxon>
        <taxon>Agaricales</taxon>
        <taxon>Marasmiineae</taxon>
        <taxon>Physalacriaceae</taxon>
        <taxon>Desarmillaria</taxon>
    </lineage>
</organism>
<dbReference type="GeneID" id="85361900"/>
<comment type="caution">
    <text evidence="2">The sequence shown here is derived from an EMBL/GenBank/DDBJ whole genome shotgun (WGS) entry which is preliminary data.</text>
</comment>